<protein>
    <submittedName>
        <fullName evidence="7">Curli production assembly/transport component csgg</fullName>
    </submittedName>
</protein>
<reference evidence="7 8" key="1">
    <citation type="submission" date="2018-06" db="EMBL/GenBank/DDBJ databases">
        <authorList>
            <person name="Strepis N."/>
        </authorList>
    </citation>
    <scope>NUCLEOTIDE SEQUENCE [LARGE SCALE GENOMIC DNA]</scope>
    <source>
        <strain evidence="7">LUCI</strain>
    </source>
</reference>
<dbReference type="GO" id="GO:0030288">
    <property type="term" value="C:outer membrane-bounded periplasmic space"/>
    <property type="evidence" value="ECO:0007669"/>
    <property type="project" value="InterPro"/>
</dbReference>
<feature type="signal peptide" evidence="6">
    <location>
        <begin position="1"/>
        <end position="27"/>
    </location>
</feature>
<dbReference type="PANTHER" id="PTHR41164">
    <property type="entry name" value="CURLI PRODUCTION ASSEMBLY/TRANSPORT COMPONENT CSGG"/>
    <property type="match status" value="1"/>
</dbReference>
<dbReference type="OrthoDB" id="1679073at2"/>
<dbReference type="EMBL" id="UPPP01000088">
    <property type="protein sequence ID" value="VBB08364.1"/>
    <property type="molecule type" value="Genomic_DNA"/>
</dbReference>
<evidence type="ECO:0000256" key="2">
    <source>
        <dbReference type="ARBA" id="ARBA00022729"/>
    </source>
</evidence>
<keyword evidence="8" id="KW-1185">Reference proteome</keyword>
<evidence type="ECO:0000256" key="6">
    <source>
        <dbReference type="SAM" id="SignalP"/>
    </source>
</evidence>
<dbReference type="Pfam" id="PF03783">
    <property type="entry name" value="CsgG"/>
    <property type="match status" value="1"/>
</dbReference>
<evidence type="ECO:0000313" key="8">
    <source>
        <dbReference type="Proteomes" id="UP000277811"/>
    </source>
</evidence>
<keyword evidence="1" id="KW-1003">Cell membrane</keyword>
<dbReference type="RefSeq" id="WP_122629267.1">
    <property type="nucleotide sequence ID" value="NZ_UPPP01000088.1"/>
</dbReference>
<keyword evidence="5" id="KW-0449">Lipoprotein</keyword>
<evidence type="ECO:0000313" key="7">
    <source>
        <dbReference type="EMBL" id="VBB08364.1"/>
    </source>
</evidence>
<keyword evidence="4" id="KW-0564">Palmitate</keyword>
<evidence type="ECO:0000256" key="1">
    <source>
        <dbReference type="ARBA" id="ARBA00022475"/>
    </source>
</evidence>
<dbReference type="AlphaFoldDB" id="A0A498RA00"/>
<evidence type="ECO:0000256" key="5">
    <source>
        <dbReference type="ARBA" id="ARBA00023288"/>
    </source>
</evidence>
<evidence type="ECO:0000256" key="4">
    <source>
        <dbReference type="ARBA" id="ARBA00023139"/>
    </source>
</evidence>
<dbReference type="PANTHER" id="PTHR41164:SF1">
    <property type="entry name" value="CURLI PRODUCTION ASSEMBLY_TRANSPORT COMPONENT CSGG"/>
    <property type="match status" value="1"/>
</dbReference>
<name>A0A498RA00_9FIRM</name>
<dbReference type="InterPro" id="IPR005534">
    <property type="entry name" value="Curli_assmbl/transp-comp_CsgG"/>
</dbReference>
<gene>
    <name evidence="7" type="ORF">LUCI_3636</name>
</gene>
<sequence length="293" mass="30124">MKKVLSMILASCVVVLLGAGTPVNASAAAATGGLRYTIAVSNFENRSNWTGQYNLGDAYGAVLTDVLNQSGKFIVLAEKDMRAEAASESNSRGTAAQLLVKGVITHVQNTSSGGGGIGIGGFIIGGSQSEAEINVTMYIVEAATGRVLASKSIVGKSNGGGVLIGGYGNGIGGVFGNKHKDNMGKAVENAISQAAKWMTDQLPSIPWTGTVVLNDNGNIYINRGTREGVTAGQTFIIGSSKVLKDPTSGEVLDETINEVARVQVDTVKEKVAICSVISGSASDISEGMRVILP</sequence>
<keyword evidence="3" id="KW-0472">Membrane</keyword>
<dbReference type="Proteomes" id="UP000277811">
    <property type="component" value="Unassembled WGS sequence"/>
</dbReference>
<keyword evidence="2 6" id="KW-0732">Signal</keyword>
<dbReference type="Gene3D" id="3.40.50.10610">
    <property type="entry name" value="ABC-type transport auxiliary lipoprotein component"/>
    <property type="match status" value="1"/>
</dbReference>
<accession>A0A498RA00</accession>
<proteinExistence type="predicted"/>
<organism evidence="7 8">
    <name type="scientific">Lucifera butyrica</name>
    <dbReference type="NCBI Taxonomy" id="1351585"/>
    <lineage>
        <taxon>Bacteria</taxon>
        <taxon>Bacillati</taxon>
        <taxon>Bacillota</taxon>
        <taxon>Negativicutes</taxon>
        <taxon>Veillonellales</taxon>
        <taxon>Veillonellaceae</taxon>
        <taxon>Lucifera</taxon>
    </lineage>
</organism>
<evidence type="ECO:0000256" key="3">
    <source>
        <dbReference type="ARBA" id="ARBA00023136"/>
    </source>
</evidence>
<feature type="chain" id="PRO_5019816709" evidence="6">
    <location>
        <begin position="28"/>
        <end position="293"/>
    </location>
</feature>